<sequence>MPNLPKGPRAWRRRGRPRLEQGMLVLWLEVTLRESGVLEGAWGTQYKAFQFKASDDRGVSQPSDGGRGVSARTGGGAPAARAPGPGPEKSWRRIQERRPWSDPEGRRGGRCRYQGTGGLIQAQRTRRAGLERKRKRDISPQTPCFLCDSRAELPDSANGGGLQAEGPHPPRPLLAAPLPASPVGKRPPTPAPGWAPGPPSCTPSLLPSPCSLTGSRLIWMAAFRSPVKSSFGGNRRSCGSKPTPGRRVPKRERRHAVETPRRANTQRPQLVGLGALLPLGTAVGRLQGQVKPSWDPARLQLAPEDG</sequence>
<gene>
    <name evidence="1" type="ORF">MRATA1EN3_LOCUS23341</name>
</gene>
<evidence type="ECO:0000313" key="2">
    <source>
        <dbReference type="Proteomes" id="UP001162501"/>
    </source>
</evidence>
<organism evidence="1 2">
    <name type="scientific">Rangifer tarandus platyrhynchus</name>
    <name type="common">Svalbard reindeer</name>
    <dbReference type="NCBI Taxonomy" id="3082113"/>
    <lineage>
        <taxon>Eukaryota</taxon>
        <taxon>Metazoa</taxon>
        <taxon>Chordata</taxon>
        <taxon>Craniata</taxon>
        <taxon>Vertebrata</taxon>
        <taxon>Euteleostomi</taxon>
        <taxon>Mammalia</taxon>
        <taxon>Eutheria</taxon>
        <taxon>Laurasiatheria</taxon>
        <taxon>Artiodactyla</taxon>
        <taxon>Ruminantia</taxon>
        <taxon>Pecora</taxon>
        <taxon>Cervidae</taxon>
        <taxon>Odocoileinae</taxon>
        <taxon>Rangifer</taxon>
    </lineage>
</organism>
<reference evidence="1" key="1">
    <citation type="submission" date="2023-05" db="EMBL/GenBank/DDBJ databases">
        <authorList>
            <consortium name="ELIXIR-Norway"/>
        </authorList>
    </citation>
    <scope>NUCLEOTIDE SEQUENCE</scope>
</reference>
<evidence type="ECO:0000313" key="1">
    <source>
        <dbReference type="EMBL" id="CAI9712128.1"/>
    </source>
</evidence>
<dbReference type="Proteomes" id="UP001162501">
    <property type="component" value="Chromosome 7"/>
</dbReference>
<protein>
    <submittedName>
        <fullName evidence="1">Uncharacterized protein</fullName>
    </submittedName>
</protein>
<accession>A0ACB0FI11</accession>
<dbReference type="EMBL" id="OX596091">
    <property type="protein sequence ID" value="CAI9712128.1"/>
    <property type="molecule type" value="Genomic_DNA"/>
</dbReference>
<proteinExistence type="predicted"/>
<name>A0ACB0FI11_RANTA</name>